<reference evidence="1" key="1">
    <citation type="journal article" date="2015" name="Nature">
        <title>Complex archaea that bridge the gap between prokaryotes and eukaryotes.</title>
        <authorList>
            <person name="Spang A."/>
            <person name="Saw J.H."/>
            <person name="Jorgensen S.L."/>
            <person name="Zaremba-Niedzwiedzka K."/>
            <person name="Martijn J."/>
            <person name="Lind A.E."/>
            <person name="van Eijk R."/>
            <person name="Schleper C."/>
            <person name="Guy L."/>
            <person name="Ettema T.J."/>
        </authorList>
    </citation>
    <scope>NUCLEOTIDE SEQUENCE</scope>
</reference>
<comment type="caution">
    <text evidence="1">The sequence shown here is derived from an EMBL/GenBank/DDBJ whole genome shotgun (WGS) entry which is preliminary data.</text>
</comment>
<dbReference type="EMBL" id="LAZR01010463">
    <property type="protein sequence ID" value="KKM66796.1"/>
    <property type="molecule type" value="Genomic_DNA"/>
</dbReference>
<accession>A0A0F9JWJ6</accession>
<sequence>MTDKRRPKSRKELGPLPNEFATLAVRKVKIEDMSREALTSLIAMVDHARDRGARR</sequence>
<name>A0A0F9JWJ6_9ZZZZ</name>
<dbReference type="AlphaFoldDB" id="A0A0F9JWJ6"/>
<proteinExistence type="predicted"/>
<evidence type="ECO:0000313" key="1">
    <source>
        <dbReference type="EMBL" id="KKM66796.1"/>
    </source>
</evidence>
<gene>
    <name evidence="1" type="ORF">LCGC14_1477560</name>
</gene>
<organism evidence="1">
    <name type="scientific">marine sediment metagenome</name>
    <dbReference type="NCBI Taxonomy" id="412755"/>
    <lineage>
        <taxon>unclassified sequences</taxon>
        <taxon>metagenomes</taxon>
        <taxon>ecological metagenomes</taxon>
    </lineage>
</organism>
<protein>
    <submittedName>
        <fullName evidence="1">Uncharacterized protein</fullName>
    </submittedName>
</protein>